<feature type="transmembrane region" description="Helical" evidence="1">
    <location>
        <begin position="92"/>
        <end position="112"/>
    </location>
</feature>
<dbReference type="Proteomes" id="UP000202511">
    <property type="component" value="Segment"/>
</dbReference>
<name>A0A0B5J4K6_9VIRU</name>
<keyword evidence="1" id="KW-0472">Membrane</keyword>
<reference evidence="2 3" key="1">
    <citation type="journal article" date="2015" name="Parasitol. Res.">
        <title>Viruses in close associations with free-living amoebae.</title>
        <authorList>
            <person name="Scheid P."/>
        </authorList>
    </citation>
    <scope>NUCLEOTIDE SEQUENCE [LARGE SCALE GENOMIC DNA]</scope>
    <source>
        <strain evidence="2">KlaHel</strain>
    </source>
</reference>
<organism evidence="2 3">
    <name type="scientific">Pandoravirus inopinatum</name>
    <dbReference type="NCBI Taxonomy" id="1605721"/>
    <lineage>
        <taxon>Viruses</taxon>
        <taxon>Pandoravirus</taxon>
    </lineage>
</organism>
<feature type="transmembrane region" description="Helical" evidence="1">
    <location>
        <begin position="43"/>
        <end position="61"/>
    </location>
</feature>
<keyword evidence="1" id="KW-0812">Transmembrane</keyword>
<evidence type="ECO:0000256" key="1">
    <source>
        <dbReference type="SAM" id="Phobius"/>
    </source>
</evidence>
<dbReference type="KEGG" id="vg:23463481"/>
<dbReference type="EMBL" id="KP136319">
    <property type="protein sequence ID" value="AJF98564.1"/>
    <property type="molecule type" value="Genomic_DNA"/>
</dbReference>
<keyword evidence="1" id="KW-1133">Transmembrane helix</keyword>
<dbReference type="RefSeq" id="YP_009120799.1">
    <property type="nucleotide sequence ID" value="NC_026440.1"/>
</dbReference>
<dbReference type="GeneID" id="23463481"/>
<sequence length="161" mass="16961">MRLFVRGPTGNVRLRQWVSMGPAGNALCASLPQKIKEKKTGKIVAVCCASGASLFFCFFFCPRGKIVHAMQKGRGGGSRVAPARPRQEPDTAGLGSVVAIAVGVVFSVRRIVSQTDKVEKAVPKSWVGHVKAWGCVGQGAQGFGTQEAGDDVERGVLGSHP</sequence>
<proteinExistence type="predicted"/>
<protein>
    <submittedName>
        <fullName evidence="2">Uncharacterized protein</fullName>
    </submittedName>
</protein>
<evidence type="ECO:0000313" key="2">
    <source>
        <dbReference type="EMBL" id="AJF98564.1"/>
    </source>
</evidence>
<evidence type="ECO:0000313" key="3">
    <source>
        <dbReference type="Proteomes" id="UP000202511"/>
    </source>
</evidence>
<accession>A0A0B5J4K6</accession>